<evidence type="ECO:0000313" key="9">
    <source>
        <dbReference type="EMBL" id="KIH99048.1"/>
    </source>
</evidence>
<feature type="transmembrane region" description="Helical" evidence="7">
    <location>
        <begin position="12"/>
        <end position="37"/>
    </location>
</feature>
<dbReference type="AlphaFoldDB" id="A0A0C2G6W5"/>
<dbReference type="GO" id="GO:0005886">
    <property type="term" value="C:plasma membrane"/>
    <property type="evidence" value="ECO:0007669"/>
    <property type="project" value="UniProtKB-SubCell"/>
</dbReference>
<proteinExistence type="inferred from homology"/>
<dbReference type="RefSeq" id="WP_040272487.1">
    <property type="nucleotide sequence ID" value="NZ_JROO01000016.1"/>
</dbReference>
<comment type="caution">
    <text evidence="9">The sequence shown here is derived from an EMBL/GenBank/DDBJ whole genome shotgun (WGS) entry which is preliminary data.</text>
</comment>
<feature type="transmembrane region" description="Helical" evidence="7">
    <location>
        <begin position="99"/>
        <end position="123"/>
    </location>
</feature>
<keyword evidence="10" id="KW-1185">Reference proteome</keyword>
<feature type="transmembrane region" description="Helical" evidence="7">
    <location>
        <begin position="68"/>
        <end position="92"/>
    </location>
</feature>
<evidence type="ECO:0000259" key="8">
    <source>
        <dbReference type="PROSITE" id="PS50928"/>
    </source>
</evidence>
<evidence type="ECO:0000256" key="1">
    <source>
        <dbReference type="ARBA" id="ARBA00004651"/>
    </source>
</evidence>
<gene>
    <name evidence="9" type="ORF">LP52_09245</name>
</gene>
<dbReference type="SUPFAM" id="SSF161098">
    <property type="entry name" value="MetI-like"/>
    <property type="match status" value="1"/>
</dbReference>
<reference evidence="10" key="1">
    <citation type="journal article" date="2015" name="Chem. Biol.">
        <title>Structure, bioactivity, and resistance mechanism of streptomonomicin, an unusual lasso Peptide from an understudied halophilic actinomycete.</title>
        <authorList>
            <person name="Metelev M."/>
            <person name="Tietz J.I."/>
            <person name="Melby J.O."/>
            <person name="Blair P.M."/>
            <person name="Zhu L."/>
            <person name="Livnat I."/>
            <person name="Severinov K."/>
            <person name="Mitchell D.A."/>
        </authorList>
    </citation>
    <scope>NUCLEOTIDE SEQUENCE [LARGE SCALE GENOMIC DNA]</scope>
    <source>
        <strain evidence="10">YIM 90003</strain>
    </source>
</reference>
<evidence type="ECO:0000256" key="6">
    <source>
        <dbReference type="ARBA" id="ARBA00023136"/>
    </source>
</evidence>
<feature type="transmembrane region" description="Helical" evidence="7">
    <location>
        <begin position="153"/>
        <end position="173"/>
    </location>
</feature>
<evidence type="ECO:0000256" key="7">
    <source>
        <dbReference type="RuleBase" id="RU363032"/>
    </source>
</evidence>
<evidence type="ECO:0000256" key="4">
    <source>
        <dbReference type="ARBA" id="ARBA00022692"/>
    </source>
</evidence>
<dbReference type="InterPro" id="IPR000515">
    <property type="entry name" value="MetI-like"/>
</dbReference>
<accession>A0A0C2G6W5</accession>
<feature type="domain" description="ABC transmembrane type-1" evidence="8">
    <location>
        <begin position="66"/>
        <end position="279"/>
    </location>
</feature>
<organism evidence="9 10">
    <name type="scientific">Streptomonospora alba</name>
    <dbReference type="NCBI Taxonomy" id="183763"/>
    <lineage>
        <taxon>Bacteria</taxon>
        <taxon>Bacillati</taxon>
        <taxon>Actinomycetota</taxon>
        <taxon>Actinomycetes</taxon>
        <taxon>Streptosporangiales</taxon>
        <taxon>Nocardiopsidaceae</taxon>
        <taxon>Streptomonospora</taxon>
    </lineage>
</organism>
<feature type="transmembrane region" description="Helical" evidence="7">
    <location>
        <begin position="209"/>
        <end position="232"/>
    </location>
</feature>
<dbReference type="STRING" id="183763.LP52_09245"/>
<dbReference type="PROSITE" id="PS50928">
    <property type="entry name" value="ABC_TM1"/>
    <property type="match status" value="1"/>
</dbReference>
<dbReference type="Proteomes" id="UP000031675">
    <property type="component" value="Unassembled WGS sequence"/>
</dbReference>
<dbReference type="PANTHER" id="PTHR30193">
    <property type="entry name" value="ABC TRANSPORTER PERMEASE PROTEIN"/>
    <property type="match status" value="1"/>
</dbReference>
<keyword evidence="2 7" id="KW-0813">Transport</keyword>
<dbReference type="EMBL" id="JROO01000016">
    <property type="protein sequence ID" value="KIH99048.1"/>
    <property type="molecule type" value="Genomic_DNA"/>
</dbReference>
<evidence type="ECO:0000256" key="2">
    <source>
        <dbReference type="ARBA" id="ARBA00022448"/>
    </source>
</evidence>
<dbReference type="PANTHER" id="PTHR30193:SF37">
    <property type="entry name" value="INNER MEMBRANE ABC TRANSPORTER PERMEASE PROTEIN YCJO"/>
    <property type="match status" value="1"/>
</dbReference>
<evidence type="ECO:0000256" key="5">
    <source>
        <dbReference type="ARBA" id="ARBA00022989"/>
    </source>
</evidence>
<evidence type="ECO:0000256" key="3">
    <source>
        <dbReference type="ARBA" id="ARBA00022475"/>
    </source>
</evidence>
<dbReference type="CDD" id="cd06261">
    <property type="entry name" value="TM_PBP2"/>
    <property type="match status" value="1"/>
</dbReference>
<dbReference type="InterPro" id="IPR035906">
    <property type="entry name" value="MetI-like_sf"/>
</dbReference>
<comment type="similarity">
    <text evidence="7">Belongs to the binding-protein-dependent transport system permease family.</text>
</comment>
<evidence type="ECO:0000313" key="10">
    <source>
        <dbReference type="Proteomes" id="UP000031675"/>
    </source>
</evidence>
<comment type="subcellular location">
    <subcellularLocation>
        <location evidence="1 7">Cell membrane</location>
        <topology evidence="1 7">Multi-pass membrane protein</topology>
    </subcellularLocation>
</comment>
<keyword evidence="5 7" id="KW-1133">Transmembrane helix</keyword>
<keyword evidence="3" id="KW-1003">Cell membrane</keyword>
<dbReference type="Pfam" id="PF00528">
    <property type="entry name" value="BPD_transp_1"/>
    <property type="match status" value="1"/>
</dbReference>
<dbReference type="InterPro" id="IPR051393">
    <property type="entry name" value="ABC_transporter_permease"/>
</dbReference>
<sequence length="295" mass="32156">MSVRRDWRASLLLMPAMLFFTVFALGPLIAALCLSFLQWNGITPPQWSGLENWGRAFTDPATLDSIKLTLLVIALSWLIQTPASILLGAFLAGYQRYRALLGVFYFLPLLFSAVAVGLIWQAILSPQGALNSLLRAAGADAITQPWLGSSSTAIYAVIIVIAWQFIPLHTLLYQAAVRQIPQQFYEAARIDGAGKIRQFVSVTLPQLKYTLITSSILIVNGSITYFDIVFVLTGGGPEGSTRILPLHMYITAFQETQIGYGSAIAILMVVLGLALSLVLLRISGFSRMESQAEGA</sequence>
<keyword evidence="4 7" id="KW-0812">Transmembrane</keyword>
<dbReference type="Gene3D" id="1.10.3720.10">
    <property type="entry name" value="MetI-like"/>
    <property type="match status" value="1"/>
</dbReference>
<feature type="transmembrane region" description="Helical" evidence="7">
    <location>
        <begin position="258"/>
        <end position="280"/>
    </location>
</feature>
<dbReference type="GO" id="GO:0055085">
    <property type="term" value="P:transmembrane transport"/>
    <property type="evidence" value="ECO:0007669"/>
    <property type="project" value="InterPro"/>
</dbReference>
<name>A0A0C2G6W5_9ACTN</name>
<protein>
    <submittedName>
        <fullName evidence="9">ABC transporter</fullName>
    </submittedName>
</protein>
<keyword evidence="6 7" id="KW-0472">Membrane</keyword>